<dbReference type="AlphaFoldDB" id="A0A212JR54"/>
<dbReference type="SUPFAM" id="SSF53383">
    <property type="entry name" value="PLP-dependent transferases"/>
    <property type="match status" value="1"/>
</dbReference>
<sequence length="346" mass="35941">MTPPWTVSFTSDNIAGASPEVVAAIAACNAGTAKPYGNDDFAARANARLAEVFERPVDVFLVPSGTAANALALAVLTPPWGGVVCHREAHINTDECGAPEFFTHGAKLLPLDGADAKLAAAAVRAALAGEADLHVVRPACVSITQITETGALYSVDEVAEIGRACAAAGVALHMDGARFANAVAALGCTPADLTWKAGVAALSFGTIKNGTINADALVLFDDRLAREAALRRKRAGHLASKMRFAAAQIEAYLEDDLWLRNARHANAMAARLEAGLARVPGVGIVAPAAANILFCKFPQALSARLLAEGYAFYHDRWAPGVARLVCSFATTADEVDAFVAAAVRLA</sequence>
<comment type="subunit">
    <text evidence="3">Homotetramer.</text>
</comment>
<dbReference type="PIRSF" id="PIRSF038940">
    <property type="entry name" value="Low_specificity_LTA"/>
    <property type="match status" value="1"/>
</dbReference>
<dbReference type="InterPro" id="IPR026273">
    <property type="entry name" value="Low_specificity_L-TA_bact"/>
</dbReference>
<comment type="cofactor">
    <cofactor evidence="1 5">
        <name>pyridoxal 5'-phosphate</name>
        <dbReference type="ChEBI" id="CHEBI:597326"/>
    </cofactor>
</comment>
<reference evidence="7" key="1">
    <citation type="submission" date="2016-04" db="EMBL/GenBank/DDBJ databases">
        <authorList>
            <person name="Evans L.H."/>
            <person name="Alamgir A."/>
            <person name="Owens N."/>
            <person name="Weber N.D."/>
            <person name="Virtaneva K."/>
            <person name="Barbian K."/>
            <person name="Babar A."/>
            <person name="Rosenke K."/>
        </authorList>
    </citation>
    <scope>NUCLEOTIDE SEQUENCE</scope>
    <source>
        <strain evidence="7">86</strain>
    </source>
</reference>
<dbReference type="Pfam" id="PF01212">
    <property type="entry name" value="Beta_elim_lyase"/>
    <property type="match status" value="1"/>
</dbReference>
<evidence type="ECO:0000256" key="5">
    <source>
        <dbReference type="PIRNR" id="PIRNR038940"/>
    </source>
</evidence>
<evidence type="ECO:0000313" key="7">
    <source>
        <dbReference type="EMBL" id="SBW01818.1"/>
    </source>
</evidence>
<evidence type="ECO:0000256" key="4">
    <source>
        <dbReference type="ARBA" id="ARBA00022898"/>
    </source>
</evidence>
<dbReference type="PANTHER" id="PTHR48097">
    <property type="entry name" value="L-THREONINE ALDOLASE-RELATED"/>
    <property type="match status" value="1"/>
</dbReference>
<dbReference type="PANTHER" id="PTHR48097:SF5">
    <property type="entry name" value="LOW SPECIFICITY L-THREONINE ALDOLASE"/>
    <property type="match status" value="1"/>
</dbReference>
<keyword evidence="4 5" id="KW-0663">Pyridoxal phosphate</keyword>
<dbReference type="EC" id="4.1.2.48" evidence="5"/>
<keyword evidence="5 7" id="KW-0456">Lyase</keyword>
<name>A0A212JR54_9PROT</name>
<dbReference type="EMBL" id="FLUO01000001">
    <property type="protein sequence ID" value="SBW01818.1"/>
    <property type="molecule type" value="Genomic_DNA"/>
</dbReference>
<dbReference type="InterPro" id="IPR001597">
    <property type="entry name" value="ArAA_b-elim_lyase/Thr_aldolase"/>
</dbReference>
<comment type="catalytic activity">
    <reaction evidence="5">
        <text>L-threonine = acetaldehyde + glycine</text>
        <dbReference type="Rhea" id="RHEA:19625"/>
        <dbReference type="ChEBI" id="CHEBI:15343"/>
        <dbReference type="ChEBI" id="CHEBI:57305"/>
        <dbReference type="ChEBI" id="CHEBI:57926"/>
        <dbReference type="EC" id="4.1.2.48"/>
    </reaction>
</comment>
<feature type="domain" description="Aromatic amino acid beta-eliminating lyase/threonine aldolase" evidence="6">
    <location>
        <begin position="9"/>
        <end position="294"/>
    </location>
</feature>
<comment type="function">
    <text evidence="5">Catalyzes the cleavage of L-allo-threonine and L-threonine to glycine and acetaldehyde.</text>
</comment>
<dbReference type="InterPro" id="IPR015421">
    <property type="entry name" value="PyrdxlP-dep_Trfase_major"/>
</dbReference>
<accession>A0A212JR54</accession>
<comment type="catalytic activity">
    <reaction evidence="5">
        <text>L-allo-threonine = acetaldehyde + glycine</text>
        <dbReference type="Rhea" id="RHEA:26209"/>
        <dbReference type="ChEBI" id="CHEBI:15343"/>
        <dbReference type="ChEBI" id="CHEBI:57305"/>
        <dbReference type="ChEBI" id="CHEBI:58585"/>
        <dbReference type="EC" id="4.1.2.48"/>
    </reaction>
</comment>
<evidence type="ECO:0000256" key="1">
    <source>
        <dbReference type="ARBA" id="ARBA00001933"/>
    </source>
</evidence>
<evidence type="ECO:0000256" key="2">
    <source>
        <dbReference type="ARBA" id="ARBA00006966"/>
    </source>
</evidence>
<gene>
    <name evidence="7" type="primary">ltaE</name>
    <name evidence="7" type="ORF">KL86APRO_11493</name>
</gene>
<protein>
    <recommendedName>
        <fullName evidence="5">L-threonine aldolase</fullName>
        <ecNumber evidence="5">4.1.2.48</ecNumber>
    </recommendedName>
</protein>
<comment type="similarity">
    <text evidence="2 5">Belongs to the threonine aldolase family.</text>
</comment>
<dbReference type="GO" id="GO:0008732">
    <property type="term" value="F:L-allo-threonine aldolase activity"/>
    <property type="evidence" value="ECO:0007669"/>
    <property type="project" value="RHEA"/>
</dbReference>
<dbReference type="InterPro" id="IPR015422">
    <property type="entry name" value="PyrdxlP-dep_Trfase_small"/>
</dbReference>
<organism evidence="7">
    <name type="scientific">uncultured Alphaproteobacteria bacterium</name>
    <dbReference type="NCBI Taxonomy" id="91750"/>
    <lineage>
        <taxon>Bacteria</taxon>
        <taxon>Pseudomonadati</taxon>
        <taxon>Pseudomonadota</taxon>
        <taxon>Alphaproteobacteria</taxon>
        <taxon>environmental samples</taxon>
    </lineage>
</organism>
<evidence type="ECO:0000256" key="3">
    <source>
        <dbReference type="ARBA" id="ARBA00011881"/>
    </source>
</evidence>
<dbReference type="Gene3D" id="3.40.640.10">
    <property type="entry name" value="Type I PLP-dependent aspartate aminotransferase-like (Major domain)"/>
    <property type="match status" value="1"/>
</dbReference>
<dbReference type="GO" id="GO:0006567">
    <property type="term" value="P:L-threonine catabolic process"/>
    <property type="evidence" value="ECO:0007669"/>
    <property type="project" value="UniProtKB-UniRule"/>
</dbReference>
<evidence type="ECO:0000259" key="6">
    <source>
        <dbReference type="Pfam" id="PF01212"/>
    </source>
</evidence>
<dbReference type="Gene3D" id="3.90.1150.10">
    <property type="entry name" value="Aspartate Aminotransferase, domain 1"/>
    <property type="match status" value="1"/>
</dbReference>
<proteinExistence type="inferred from homology"/>
<dbReference type="InterPro" id="IPR015424">
    <property type="entry name" value="PyrdxlP-dep_Trfase"/>
</dbReference>